<dbReference type="AlphaFoldDB" id="A0A4Q5LCV9"/>
<name>A0A4Q5LCV9_9BACT</name>
<evidence type="ECO:0008006" key="3">
    <source>
        <dbReference type="Google" id="ProtNLM"/>
    </source>
</evidence>
<comment type="caution">
    <text evidence="1">The sequence shown here is derived from an EMBL/GenBank/DDBJ whole genome shotgun (WGS) entry which is preliminary data.</text>
</comment>
<accession>A0A4Q5LCV9</accession>
<organism evidence="1 2">
    <name type="scientific">Hymenobacter persicinus</name>
    <dbReference type="NCBI Taxonomy" id="2025506"/>
    <lineage>
        <taxon>Bacteria</taxon>
        <taxon>Pseudomonadati</taxon>
        <taxon>Bacteroidota</taxon>
        <taxon>Cytophagia</taxon>
        <taxon>Cytophagales</taxon>
        <taxon>Hymenobacteraceae</taxon>
        <taxon>Hymenobacter</taxon>
    </lineage>
</organism>
<dbReference type="RefSeq" id="WP_129921315.1">
    <property type="nucleotide sequence ID" value="NZ_SEWE01000021.1"/>
</dbReference>
<dbReference type="EMBL" id="SEWE01000021">
    <property type="protein sequence ID" value="RYU79173.1"/>
    <property type="molecule type" value="Genomic_DNA"/>
</dbReference>
<proteinExistence type="predicted"/>
<gene>
    <name evidence="1" type="ORF">EWM57_11620</name>
</gene>
<keyword evidence="2" id="KW-1185">Reference proteome</keyword>
<reference evidence="1 2" key="1">
    <citation type="submission" date="2019-02" db="EMBL/GenBank/DDBJ databases">
        <title>Bacterial novel species isolated from soil.</title>
        <authorList>
            <person name="Jung H.-Y."/>
        </authorList>
    </citation>
    <scope>NUCLEOTIDE SEQUENCE [LARGE SCALE GENOMIC DNA]</scope>
    <source>
        <strain evidence="1 2">1-3-3-3</strain>
    </source>
</reference>
<sequence>MKLPYSLLLTAATLLTACSKKDEEVLPPEIDYSAPVAPPGYVTYNRDGVVTSRPASARYEAATPPHPADDWLRISETNPATGTVGTVIIYGKPAGAAADKFVVYWMPIEGYSYSSRSDTPPCTLTKTSAGWSGTFAGDFTPIRSPRYLLRSGTFTNIKE</sequence>
<evidence type="ECO:0000313" key="1">
    <source>
        <dbReference type="EMBL" id="RYU79173.1"/>
    </source>
</evidence>
<evidence type="ECO:0000313" key="2">
    <source>
        <dbReference type="Proteomes" id="UP000294155"/>
    </source>
</evidence>
<dbReference type="Proteomes" id="UP000294155">
    <property type="component" value="Unassembled WGS sequence"/>
</dbReference>
<protein>
    <recommendedName>
        <fullName evidence="3">Lipoprotein</fullName>
    </recommendedName>
</protein>
<dbReference type="PROSITE" id="PS51257">
    <property type="entry name" value="PROKAR_LIPOPROTEIN"/>
    <property type="match status" value="1"/>
</dbReference>